<sequence>MMRFGDTTTNWRFQPCRLMFCLFGTLSQPSKMESWFSSIMSLSTEDSEAVSISFICSSAVELTFIFCLPVKLLSLRFMISASLFTACCFRIVSFTSFARHLSSSPSSYLSRYSSSCCFLLCCSTSSSSYSLLPSDFFSSASASFSEVTSASFAISSFRCLVGDRLLRDRARERLGVGARIRQLQLVHDVAPLVVQLLQLAHPVLHLVPQLVNGCDLISSTLWRPSRTVRSDRKPLISDLAFSLMRALSGNSRQFLWSIILPYVPTRLSEKKGVSPISISYRKIPTDHQSHSRPYPPFTPWNCSTSGLM</sequence>
<dbReference type="EnsemblMetazoa" id="ACOM036328-RA">
    <property type="protein sequence ID" value="ACOM036328-PA.1"/>
    <property type="gene ID" value="ACOM036328"/>
</dbReference>
<protein>
    <recommendedName>
        <fullName evidence="3">Transmembrane protein</fullName>
    </recommendedName>
</protein>
<keyword evidence="1" id="KW-1133">Transmembrane helix</keyword>
<feature type="transmembrane region" description="Helical" evidence="1">
    <location>
        <begin position="77"/>
        <end position="98"/>
    </location>
</feature>
<keyword evidence="1" id="KW-0472">Membrane</keyword>
<keyword evidence="1" id="KW-0812">Transmembrane</keyword>
<evidence type="ECO:0000313" key="2">
    <source>
        <dbReference type="EnsemblMetazoa" id="ACOM036328-PA.1"/>
    </source>
</evidence>
<evidence type="ECO:0008006" key="3">
    <source>
        <dbReference type="Google" id="ProtNLM"/>
    </source>
</evidence>
<dbReference type="AlphaFoldDB" id="A0A8W7PRB8"/>
<name>A0A8W7PRB8_ANOCL</name>
<proteinExistence type="predicted"/>
<evidence type="ECO:0000256" key="1">
    <source>
        <dbReference type="SAM" id="Phobius"/>
    </source>
</evidence>
<reference evidence="2" key="1">
    <citation type="submission" date="2022-08" db="UniProtKB">
        <authorList>
            <consortium name="EnsemblMetazoa"/>
        </authorList>
    </citation>
    <scope>IDENTIFICATION</scope>
</reference>
<dbReference type="Proteomes" id="UP000075882">
    <property type="component" value="Unassembled WGS sequence"/>
</dbReference>
<organism evidence="2">
    <name type="scientific">Anopheles coluzzii</name>
    <name type="common">African malaria mosquito</name>
    <dbReference type="NCBI Taxonomy" id="1518534"/>
    <lineage>
        <taxon>Eukaryota</taxon>
        <taxon>Metazoa</taxon>
        <taxon>Ecdysozoa</taxon>
        <taxon>Arthropoda</taxon>
        <taxon>Hexapoda</taxon>
        <taxon>Insecta</taxon>
        <taxon>Pterygota</taxon>
        <taxon>Neoptera</taxon>
        <taxon>Endopterygota</taxon>
        <taxon>Diptera</taxon>
        <taxon>Nematocera</taxon>
        <taxon>Culicoidea</taxon>
        <taxon>Culicidae</taxon>
        <taxon>Anophelinae</taxon>
        <taxon>Anopheles</taxon>
    </lineage>
</organism>
<accession>A0A8W7PRB8</accession>